<feature type="compositionally biased region" description="Polar residues" evidence="1">
    <location>
        <begin position="194"/>
        <end position="210"/>
    </location>
</feature>
<feature type="compositionally biased region" description="Basic and acidic residues" evidence="1">
    <location>
        <begin position="216"/>
        <end position="230"/>
    </location>
</feature>
<gene>
    <name evidence="2" type="ORF">MCOR_14764</name>
</gene>
<feature type="compositionally biased region" description="Acidic residues" evidence="1">
    <location>
        <begin position="242"/>
        <end position="251"/>
    </location>
</feature>
<feature type="compositionally biased region" description="Polar residues" evidence="1">
    <location>
        <begin position="156"/>
        <end position="169"/>
    </location>
</feature>
<dbReference type="EMBL" id="CACVKT020002575">
    <property type="protein sequence ID" value="CAC5378578.1"/>
    <property type="molecule type" value="Genomic_DNA"/>
</dbReference>
<evidence type="ECO:0000313" key="2">
    <source>
        <dbReference type="EMBL" id="CAC5378578.1"/>
    </source>
</evidence>
<dbReference type="OrthoDB" id="6155276at2759"/>
<evidence type="ECO:0000256" key="1">
    <source>
        <dbReference type="SAM" id="MobiDB-lite"/>
    </source>
</evidence>
<reference evidence="2 3" key="1">
    <citation type="submission" date="2020-06" db="EMBL/GenBank/DDBJ databases">
        <authorList>
            <person name="Li R."/>
            <person name="Bekaert M."/>
        </authorList>
    </citation>
    <scope>NUCLEOTIDE SEQUENCE [LARGE SCALE GENOMIC DNA]</scope>
    <source>
        <strain evidence="3">wild</strain>
    </source>
</reference>
<feature type="compositionally biased region" description="Basic residues" evidence="1">
    <location>
        <begin position="173"/>
        <end position="182"/>
    </location>
</feature>
<feature type="compositionally biased region" description="Basic and acidic residues" evidence="1">
    <location>
        <begin position="141"/>
        <end position="155"/>
    </location>
</feature>
<proteinExistence type="predicted"/>
<dbReference type="AlphaFoldDB" id="A0A6J8B3V0"/>
<feature type="region of interest" description="Disordered" evidence="1">
    <location>
        <begin position="141"/>
        <end position="350"/>
    </location>
</feature>
<organism evidence="2 3">
    <name type="scientific">Mytilus coruscus</name>
    <name type="common">Sea mussel</name>
    <dbReference type="NCBI Taxonomy" id="42192"/>
    <lineage>
        <taxon>Eukaryota</taxon>
        <taxon>Metazoa</taxon>
        <taxon>Spiralia</taxon>
        <taxon>Lophotrochozoa</taxon>
        <taxon>Mollusca</taxon>
        <taxon>Bivalvia</taxon>
        <taxon>Autobranchia</taxon>
        <taxon>Pteriomorphia</taxon>
        <taxon>Mytilida</taxon>
        <taxon>Mytiloidea</taxon>
        <taxon>Mytilidae</taxon>
        <taxon>Mytilinae</taxon>
        <taxon>Mytilus</taxon>
    </lineage>
</organism>
<keyword evidence="3" id="KW-1185">Reference proteome</keyword>
<protein>
    <submittedName>
        <fullName evidence="2">Uncharacterized protein</fullName>
    </submittedName>
</protein>
<name>A0A6J8B3V0_MYTCO</name>
<sequence>MEGKESDIELSVEELEHIAAAFNEMGVKPKADSASDFKHWFQGNSNNQLRSNQFHLKQQHQLKPNQKGYQSRYIPRIVPFSGSDKDESYDLWKVVMREIEQDQLPNNKKTAHIKMAQSEGEYTELKSMMQQMNKDIGDLKRHTQEQLQRQDETRTEGQYQQSTHNNWNTQYRGRGHRGHRGRGQGNRNYRPYWDNTQNTPLQAAEAQQQTRRNDRHRSTPDTPTKHERSELGNNPTVIDHMESDDHDDDYEYFIPTEVTDSNNLAPVDLTVDQPLDDSTGTEEDASPSVDEDTDDPVRLDYDANAVEPEVNTSDENPVNQNIDEESDSSDEPTPRPGRRSLPARTTRGKLPKKYDGFMMQQSTNSKPSDWLERANFLSQAVSSGLFQGMEQVVTNAILKIVTD</sequence>
<accession>A0A6J8B3V0</accession>
<evidence type="ECO:0000313" key="3">
    <source>
        <dbReference type="Proteomes" id="UP000507470"/>
    </source>
</evidence>
<feature type="compositionally biased region" description="Polar residues" evidence="1">
    <location>
        <begin position="310"/>
        <end position="321"/>
    </location>
</feature>
<feature type="compositionally biased region" description="Acidic residues" evidence="1">
    <location>
        <begin position="279"/>
        <end position="294"/>
    </location>
</feature>
<dbReference type="Proteomes" id="UP000507470">
    <property type="component" value="Unassembled WGS sequence"/>
</dbReference>